<reference evidence="1" key="1">
    <citation type="submission" date="2014-09" db="EMBL/GenBank/DDBJ databases">
        <authorList>
            <person name="Magalhaes I.L.F."/>
            <person name="Oliveira U."/>
            <person name="Santos F.R."/>
            <person name="Vidigal T.H.D.A."/>
            <person name="Brescovit A.D."/>
            <person name="Santos A.J."/>
        </authorList>
    </citation>
    <scope>NUCLEOTIDE SEQUENCE</scope>
    <source>
        <tissue evidence="1">Shoot tissue taken approximately 20 cm above the soil surface</tissue>
    </source>
</reference>
<proteinExistence type="predicted"/>
<dbReference type="EMBL" id="GBRH01278859">
    <property type="protein sequence ID" value="JAD19036.1"/>
    <property type="molecule type" value="Transcribed_RNA"/>
</dbReference>
<accession>A0A0A8XYU6</accession>
<protein>
    <submittedName>
        <fullName evidence="1">Uncharacterized protein</fullName>
    </submittedName>
</protein>
<organism evidence="1">
    <name type="scientific">Arundo donax</name>
    <name type="common">Giant reed</name>
    <name type="synonym">Donax arundinaceus</name>
    <dbReference type="NCBI Taxonomy" id="35708"/>
    <lineage>
        <taxon>Eukaryota</taxon>
        <taxon>Viridiplantae</taxon>
        <taxon>Streptophyta</taxon>
        <taxon>Embryophyta</taxon>
        <taxon>Tracheophyta</taxon>
        <taxon>Spermatophyta</taxon>
        <taxon>Magnoliopsida</taxon>
        <taxon>Liliopsida</taxon>
        <taxon>Poales</taxon>
        <taxon>Poaceae</taxon>
        <taxon>PACMAD clade</taxon>
        <taxon>Arundinoideae</taxon>
        <taxon>Arundineae</taxon>
        <taxon>Arundo</taxon>
    </lineage>
</organism>
<sequence>MIKIKQGKDRMHYFIS</sequence>
<dbReference type="AlphaFoldDB" id="A0A0A8XYU6"/>
<reference evidence="1" key="2">
    <citation type="journal article" date="2015" name="Data Brief">
        <title>Shoot transcriptome of the giant reed, Arundo donax.</title>
        <authorList>
            <person name="Barrero R.A."/>
            <person name="Guerrero F.D."/>
            <person name="Moolhuijzen P."/>
            <person name="Goolsby J.A."/>
            <person name="Tidwell J."/>
            <person name="Bellgard S.E."/>
            <person name="Bellgard M.I."/>
        </authorList>
    </citation>
    <scope>NUCLEOTIDE SEQUENCE</scope>
    <source>
        <tissue evidence="1">Shoot tissue taken approximately 20 cm above the soil surface</tissue>
    </source>
</reference>
<name>A0A0A8XYU6_ARUDO</name>
<evidence type="ECO:0000313" key="1">
    <source>
        <dbReference type="EMBL" id="JAD19036.1"/>
    </source>
</evidence>